<evidence type="ECO:0000313" key="8">
    <source>
        <dbReference type="EMBL" id="ANF33924.1"/>
    </source>
</evidence>
<evidence type="ECO:0000256" key="4">
    <source>
        <dbReference type="ARBA" id="ARBA00022705"/>
    </source>
</evidence>
<organism evidence="8 9">
    <name type="scientific">Borrelia turicatae</name>
    <dbReference type="NCBI Taxonomy" id="142"/>
    <lineage>
        <taxon>Bacteria</taxon>
        <taxon>Pseudomonadati</taxon>
        <taxon>Spirochaetota</taxon>
        <taxon>Spirochaetia</taxon>
        <taxon>Spirochaetales</taxon>
        <taxon>Borreliaceae</taxon>
        <taxon>Borrelia</taxon>
    </lineage>
</organism>
<evidence type="ECO:0000256" key="5">
    <source>
        <dbReference type="ARBA" id="ARBA00022932"/>
    </source>
</evidence>
<dbReference type="InterPro" id="IPR027417">
    <property type="entry name" value="P-loop_NTPase"/>
</dbReference>
<keyword evidence="4" id="KW-0235">DNA replication</keyword>
<keyword evidence="2" id="KW-0808">Transferase</keyword>
<reference evidence="8 9" key="1">
    <citation type="submission" date="2016-05" db="EMBL/GenBank/DDBJ databases">
        <title>Chromosome and linear plasmid sequence of a 2015 human isolate of tick-borne relapsing fever spirochete, Borrelia turicatae.</title>
        <authorList>
            <person name="Kingry L.C."/>
            <person name="Dhwani B."/>
            <person name="Replogle A."/>
            <person name="Sexton C."/>
            <person name="Rowe L."/>
            <person name="Stermole B.M."/>
            <person name="Christensen A.M."/>
            <person name="Schriefer M.E."/>
        </authorList>
    </citation>
    <scope>NUCLEOTIDE SEQUENCE [LARGE SCALE GENOMIC DNA]</scope>
    <source>
        <strain evidence="8 9">BTE5EL</strain>
    </source>
</reference>
<dbReference type="InterPro" id="IPR008921">
    <property type="entry name" value="DNA_pol3_clamp-load_cplx_C"/>
</dbReference>
<evidence type="ECO:0000256" key="6">
    <source>
        <dbReference type="ARBA" id="ARBA00034754"/>
    </source>
</evidence>
<keyword evidence="5" id="KW-0239">DNA-directed DNA polymerase</keyword>
<keyword evidence="3" id="KW-0548">Nucleotidyltransferase</keyword>
<dbReference type="Gene3D" id="1.20.272.10">
    <property type="match status" value="1"/>
</dbReference>
<accession>A0A172XB64</accession>
<evidence type="ECO:0000313" key="9">
    <source>
        <dbReference type="Proteomes" id="UP000264231"/>
    </source>
</evidence>
<dbReference type="PANTHER" id="PTHR34388:SF1">
    <property type="entry name" value="DNA POLYMERASE III SUBUNIT DELTA"/>
    <property type="match status" value="1"/>
</dbReference>
<dbReference type="PANTHER" id="PTHR34388">
    <property type="entry name" value="DNA POLYMERASE III SUBUNIT DELTA"/>
    <property type="match status" value="1"/>
</dbReference>
<dbReference type="SUPFAM" id="SSF52540">
    <property type="entry name" value="P-loop containing nucleoside triphosphate hydrolases"/>
    <property type="match status" value="1"/>
</dbReference>
<dbReference type="Gene3D" id="3.40.50.300">
    <property type="entry name" value="P-loop containing nucleotide triphosphate hydrolases"/>
    <property type="match status" value="1"/>
</dbReference>
<dbReference type="AlphaFoldDB" id="A0A172XB64"/>
<dbReference type="RefSeq" id="WP_011772402.1">
    <property type="nucleotide sequence ID" value="NZ_CP015629.1"/>
</dbReference>
<dbReference type="EC" id="2.7.7.7" evidence="1"/>
<evidence type="ECO:0000256" key="2">
    <source>
        <dbReference type="ARBA" id="ARBA00022679"/>
    </source>
</evidence>
<dbReference type="Proteomes" id="UP000264231">
    <property type="component" value="Chromosome"/>
</dbReference>
<protein>
    <recommendedName>
        <fullName evidence="1">DNA-directed DNA polymerase</fullName>
        <ecNumber evidence="1">2.7.7.7</ecNumber>
    </recommendedName>
</protein>
<evidence type="ECO:0000256" key="7">
    <source>
        <dbReference type="ARBA" id="ARBA00049244"/>
    </source>
</evidence>
<dbReference type="GO" id="GO:0003887">
    <property type="term" value="F:DNA-directed DNA polymerase activity"/>
    <property type="evidence" value="ECO:0007669"/>
    <property type="project" value="UniProtKB-KW"/>
</dbReference>
<evidence type="ECO:0000256" key="1">
    <source>
        <dbReference type="ARBA" id="ARBA00012417"/>
    </source>
</evidence>
<dbReference type="GO" id="GO:0009360">
    <property type="term" value="C:DNA polymerase III complex"/>
    <property type="evidence" value="ECO:0007669"/>
    <property type="project" value="TreeGrafter"/>
</dbReference>
<gene>
    <name evidence="8" type="ORF">A7978_02250</name>
</gene>
<evidence type="ECO:0000256" key="3">
    <source>
        <dbReference type="ARBA" id="ARBA00022695"/>
    </source>
</evidence>
<comment type="similarity">
    <text evidence="6">Belongs to the DNA polymerase HolA subunit family.</text>
</comment>
<proteinExistence type="inferred from homology"/>
<sequence length="329" mass="38550">MKEIYLLLGKEQGLKEAYLNNIFSKLNADNICVTKLFMSELSSIELSERLLTNSFFSKEEVFIIYESENLKNKKDLELVYSTILKSLNKIIIFVSNENSISFDPKGSLNLVKKTFYELSDTDKFLFVKKSFFKLGIKITDKAIHLMLFMLDADTKILQFYVNSFALMIKNKTIDEHDVNSWLSFMRPENPFSLFESILKKDMEYALVKIKSILEQGEDLVNIVMSLGWQFKKFLKVKIDCESLHDIPSVFKKHKIFVSLEKVYKIGLKNYSIFDIKFILKLLHKFDLYARIYGKNMHLNLSYFMILVLLSQDDTILDNFSSKFKFTNVL</sequence>
<comment type="catalytic activity">
    <reaction evidence="7">
        <text>DNA(n) + a 2'-deoxyribonucleoside 5'-triphosphate = DNA(n+1) + diphosphate</text>
        <dbReference type="Rhea" id="RHEA:22508"/>
        <dbReference type="Rhea" id="RHEA-COMP:17339"/>
        <dbReference type="Rhea" id="RHEA-COMP:17340"/>
        <dbReference type="ChEBI" id="CHEBI:33019"/>
        <dbReference type="ChEBI" id="CHEBI:61560"/>
        <dbReference type="ChEBI" id="CHEBI:173112"/>
        <dbReference type="EC" id="2.7.7.7"/>
    </reaction>
</comment>
<dbReference type="NCBIfam" id="TIGR01128">
    <property type="entry name" value="holA"/>
    <property type="match status" value="1"/>
</dbReference>
<dbReference type="GO" id="GO:0006261">
    <property type="term" value="P:DNA-templated DNA replication"/>
    <property type="evidence" value="ECO:0007669"/>
    <property type="project" value="TreeGrafter"/>
</dbReference>
<dbReference type="GO" id="GO:0003677">
    <property type="term" value="F:DNA binding"/>
    <property type="evidence" value="ECO:0007669"/>
    <property type="project" value="InterPro"/>
</dbReference>
<dbReference type="EMBL" id="CP015629">
    <property type="protein sequence ID" value="ANF33924.1"/>
    <property type="molecule type" value="Genomic_DNA"/>
</dbReference>
<dbReference type="SUPFAM" id="SSF48019">
    <property type="entry name" value="post-AAA+ oligomerization domain-like"/>
    <property type="match status" value="1"/>
</dbReference>
<dbReference type="InterPro" id="IPR005790">
    <property type="entry name" value="DNA_polIII_delta"/>
</dbReference>
<name>A0A172XB64_BORTU</name>
<dbReference type="OMA" id="WQFKRLL"/>